<proteinExistence type="predicted"/>
<name>A0NWB2_ROSAI</name>
<protein>
    <submittedName>
        <fullName evidence="1">Uncharacterized protein</fullName>
    </submittedName>
</protein>
<dbReference type="AlphaFoldDB" id="A0NWB2"/>
<sequence length="98" mass="11401">MLKVRFCRLRQNRTSFFRVQFFKAADLNGLPFVFRRPAGIEKLFGLGSDCACFPIFFFRDGSFLKVSPHELMLNRKRCRMPCNPSQLGDKKGEGFQTE</sequence>
<evidence type="ECO:0000313" key="1">
    <source>
        <dbReference type="EMBL" id="EAV42828.1"/>
    </source>
</evidence>
<reference evidence="1 2" key="1">
    <citation type="submission" date="2006-05" db="EMBL/GenBank/DDBJ databases">
        <authorList>
            <person name="King G."/>
            <person name="Ferriera S."/>
            <person name="Johnson J."/>
            <person name="Kravitz S."/>
            <person name="Beeson K."/>
            <person name="Sutton G."/>
            <person name="Rogers Y.-H."/>
            <person name="Friedman R."/>
            <person name="Frazier M."/>
            <person name="Venter J.C."/>
        </authorList>
    </citation>
    <scope>NUCLEOTIDE SEQUENCE [LARGE SCALE GENOMIC DNA]</scope>
    <source>
        <strain evidence="2">ATCC 25650 / DSM 13394 / JCM 20685 / NBRC 16684 / NCIMB 2208 / IAM 12614 / B1</strain>
    </source>
</reference>
<dbReference type="Proteomes" id="UP000004848">
    <property type="component" value="Unassembled WGS sequence"/>
</dbReference>
<evidence type="ECO:0000313" key="2">
    <source>
        <dbReference type="Proteomes" id="UP000004848"/>
    </source>
</evidence>
<accession>A0NWB2</accession>
<organism evidence="1 2">
    <name type="scientific">Roseibium aggregatum (strain ATCC 25650 / DSM 13394 / JCM 20685 / NBRC 16684 / NCIMB 2208 / IAM 12614 / B1)</name>
    <name type="common">Stappia aggregata</name>
    <dbReference type="NCBI Taxonomy" id="384765"/>
    <lineage>
        <taxon>Bacteria</taxon>
        <taxon>Pseudomonadati</taxon>
        <taxon>Pseudomonadota</taxon>
        <taxon>Alphaproteobacteria</taxon>
        <taxon>Hyphomicrobiales</taxon>
        <taxon>Stappiaceae</taxon>
        <taxon>Roseibium</taxon>
    </lineage>
</organism>
<dbReference type="EMBL" id="AAUW01000012">
    <property type="protein sequence ID" value="EAV42828.1"/>
    <property type="molecule type" value="Genomic_DNA"/>
</dbReference>
<comment type="caution">
    <text evidence="1">The sequence shown here is derived from an EMBL/GenBank/DDBJ whole genome shotgun (WGS) entry which is preliminary data.</text>
</comment>
<gene>
    <name evidence="1" type="ORF">SIAM614_15827</name>
</gene>